<dbReference type="PANTHER" id="PTHR10093">
    <property type="entry name" value="IRON-SULFUR CLUSTER ASSEMBLY ENZYME NIFU HOMOLOG"/>
    <property type="match status" value="1"/>
</dbReference>
<sequence>MALSRLDQLYRQVILDHSSHPHHHGNLADSSQKVELHNPTCGDVVTVEVKLKDEIIEDIAFSGHGCSISTASASMMTDAVIGKTLAEASQLSELFSDLVQGKDVDATALEDGAMLSGVAKFPARIKCATLAWKALDQIIAHPDVKEYKEEIEE</sequence>
<evidence type="ECO:0000313" key="2">
    <source>
        <dbReference type="EMBL" id="MFC4718538.1"/>
    </source>
</evidence>
<reference evidence="3" key="1">
    <citation type="journal article" date="2019" name="Int. J. Syst. Evol. Microbiol.">
        <title>The Global Catalogue of Microorganisms (GCM) 10K type strain sequencing project: providing services to taxonomists for standard genome sequencing and annotation.</title>
        <authorList>
            <consortium name="The Broad Institute Genomics Platform"/>
            <consortium name="The Broad Institute Genome Sequencing Center for Infectious Disease"/>
            <person name="Wu L."/>
            <person name="Ma J."/>
        </authorList>
    </citation>
    <scope>NUCLEOTIDE SEQUENCE [LARGE SCALE GENOMIC DNA]</scope>
    <source>
        <strain evidence="3">CGMCC 1.19032</strain>
    </source>
</reference>
<dbReference type="Proteomes" id="UP001595969">
    <property type="component" value="Unassembled WGS sequence"/>
</dbReference>
<dbReference type="RefSeq" id="WP_204653941.1">
    <property type="nucleotide sequence ID" value="NZ_JAFBFD010000016.1"/>
</dbReference>
<evidence type="ECO:0000259" key="1">
    <source>
        <dbReference type="Pfam" id="PF01592"/>
    </source>
</evidence>
<protein>
    <submittedName>
        <fullName evidence="2">Fe-S cluster assembly sulfur transfer protein SufU</fullName>
    </submittedName>
</protein>
<dbReference type="Pfam" id="PF01592">
    <property type="entry name" value="NifU_N"/>
    <property type="match status" value="1"/>
</dbReference>
<comment type="caution">
    <text evidence="2">The sequence shown here is derived from an EMBL/GenBank/DDBJ whole genome shotgun (WGS) entry which is preliminary data.</text>
</comment>
<dbReference type="EMBL" id="JBHSGS010000010">
    <property type="protein sequence ID" value="MFC4718538.1"/>
    <property type="molecule type" value="Genomic_DNA"/>
</dbReference>
<keyword evidence="3" id="KW-1185">Reference proteome</keyword>
<proteinExistence type="predicted"/>
<dbReference type="InterPro" id="IPR002871">
    <property type="entry name" value="NIF_FeS_clus_asmbl_NifU_N"/>
</dbReference>
<name>A0ABV9MV44_9ENTE</name>
<dbReference type="NCBIfam" id="TIGR01994">
    <property type="entry name" value="SUF_scaf_2"/>
    <property type="match status" value="1"/>
</dbReference>
<accession>A0ABV9MV44</accession>
<evidence type="ECO:0000313" key="3">
    <source>
        <dbReference type="Proteomes" id="UP001595969"/>
    </source>
</evidence>
<dbReference type="CDD" id="cd06664">
    <property type="entry name" value="IscU_like"/>
    <property type="match status" value="1"/>
</dbReference>
<dbReference type="Gene3D" id="3.90.1010.10">
    <property type="match status" value="1"/>
</dbReference>
<gene>
    <name evidence="2" type="primary">sufU</name>
    <name evidence="2" type="ORF">ACFO5I_02100</name>
</gene>
<feature type="domain" description="NIF system FeS cluster assembly NifU N-terminal" evidence="1">
    <location>
        <begin position="10"/>
        <end position="127"/>
    </location>
</feature>
<dbReference type="SUPFAM" id="SSF82649">
    <property type="entry name" value="SufE/NifU"/>
    <property type="match status" value="1"/>
</dbReference>
<organism evidence="2 3">
    <name type="scientific">Enterococcus lemanii</name>
    <dbReference type="NCBI Taxonomy" id="1159752"/>
    <lineage>
        <taxon>Bacteria</taxon>
        <taxon>Bacillati</taxon>
        <taxon>Bacillota</taxon>
        <taxon>Bacilli</taxon>
        <taxon>Lactobacillales</taxon>
        <taxon>Enterococcaceae</taxon>
        <taxon>Enterococcus</taxon>
    </lineage>
</organism>